<dbReference type="Pfam" id="PF00633">
    <property type="entry name" value="HHH"/>
    <property type="match status" value="1"/>
</dbReference>
<dbReference type="InterPro" id="IPR003265">
    <property type="entry name" value="HhH-GPD_domain"/>
</dbReference>
<dbReference type="PANTHER" id="PTHR42944">
    <property type="entry name" value="ADENINE DNA GLYCOSYLASE"/>
    <property type="match status" value="1"/>
</dbReference>
<dbReference type="NCBIfam" id="TIGR01084">
    <property type="entry name" value="mutY"/>
    <property type="match status" value="1"/>
</dbReference>
<dbReference type="InterPro" id="IPR000086">
    <property type="entry name" value="NUDIX_hydrolase_dom"/>
</dbReference>
<evidence type="ECO:0000256" key="12">
    <source>
        <dbReference type="ARBA" id="ARBA00023014"/>
    </source>
</evidence>
<keyword evidence="17" id="KW-1185">Reference proteome</keyword>
<dbReference type="CDD" id="cd03674">
    <property type="entry name" value="NUDIX_Hydrolase"/>
    <property type="match status" value="1"/>
</dbReference>
<comment type="caution">
    <text evidence="16">The sequence shown here is derived from an EMBL/GenBank/DDBJ whole genome shotgun (WGS) entry which is preliminary data.</text>
</comment>
<evidence type="ECO:0000313" key="17">
    <source>
        <dbReference type="Proteomes" id="UP000651482"/>
    </source>
</evidence>
<dbReference type="GO" id="GO:0034039">
    <property type="term" value="F:8-oxo-7,8-dihydroguanine DNA N-glycosylase activity"/>
    <property type="evidence" value="ECO:0007669"/>
    <property type="project" value="TreeGrafter"/>
</dbReference>
<feature type="domain" description="Nudix hydrolase" evidence="15">
    <location>
        <begin position="42"/>
        <end position="180"/>
    </location>
</feature>
<keyword evidence="11" id="KW-0408">Iron</keyword>
<dbReference type="SMART" id="SM00478">
    <property type="entry name" value="ENDO3c"/>
    <property type="match status" value="1"/>
</dbReference>
<dbReference type="EMBL" id="JACRSN010000010">
    <property type="protein sequence ID" value="MBC8533957.1"/>
    <property type="molecule type" value="Genomic_DNA"/>
</dbReference>
<evidence type="ECO:0000256" key="6">
    <source>
        <dbReference type="ARBA" id="ARBA00022023"/>
    </source>
</evidence>
<keyword evidence="10" id="KW-0378">Hydrolase</keyword>
<evidence type="ECO:0000256" key="10">
    <source>
        <dbReference type="ARBA" id="ARBA00022801"/>
    </source>
</evidence>
<evidence type="ECO:0000256" key="1">
    <source>
        <dbReference type="ARBA" id="ARBA00000843"/>
    </source>
</evidence>
<dbReference type="GO" id="GO:0035485">
    <property type="term" value="F:adenine/guanine mispair binding"/>
    <property type="evidence" value="ECO:0007669"/>
    <property type="project" value="TreeGrafter"/>
</dbReference>
<dbReference type="Gene3D" id="3.90.79.10">
    <property type="entry name" value="Nucleoside Triphosphate Pyrophosphohydrolase"/>
    <property type="match status" value="2"/>
</dbReference>
<dbReference type="InterPro" id="IPR015797">
    <property type="entry name" value="NUDIX_hydrolase-like_dom_sf"/>
</dbReference>
<dbReference type="InterPro" id="IPR000445">
    <property type="entry name" value="HhH_motif"/>
</dbReference>
<keyword evidence="7" id="KW-0004">4Fe-4S</keyword>
<keyword evidence="14" id="KW-0326">Glycosidase</keyword>
<evidence type="ECO:0000256" key="3">
    <source>
        <dbReference type="ARBA" id="ARBA00002933"/>
    </source>
</evidence>
<dbReference type="GO" id="GO:0006298">
    <property type="term" value="P:mismatch repair"/>
    <property type="evidence" value="ECO:0007669"/>
    <property type="project" value="TreeGrafter"/>
</dbReference>
<keyword evidence="12" id="KW-0411">Iron-sulfur</keyword>
<dbReference type="Pfam" id="PF00730">
    <property type="entry name" value="HhH-GPD"/>
    <property type="match status" value="1"/>
</dbReference>
<dbReference type="CDD" id="cd03431">
    <property type="entry name" value="NUDIX_DNA_Glycosylase_C-MutY"/>
    <property type="match status" value="1"/>
</dbReference>
<dbReference type="FunFam" id="1.10.340.30:FF:000002">
    <property type="entry name" value="Adenine DNA glycosylase"/>
    <property type="match status" value="1"/>
</dbReference>
<keyword evidence="9" id="KW-0227">DNA damage</keyword>
<evidence type="ECO:0000256" key="5">
    <source>
        <dbReference type="ARBA" id="ARBA00012045"/>
    </source>
</evidence>
<evidence type="ECO:0000256" key="7">
    <source>
        <dbReference type="ARBA" id="ARBA00022485"/>
    </source>
</evidence>
<dbReference type="Gene3D" id="1.10.1670.10">
    <property type="entry name" value="Helix-hairpin-Helix base-excision DNA repair enzymes (C-terminal)"/>
    <property type="match status" value="1"/>
</dbReference>
<dbReference type="InterPro" id="IPR044298">
    <property type="entry name" value="MIG/MutY"/>
</dbReference>
<comment type="similarity">
    <text evidence="4">Belongs to the Nth/MutY family.</text>
</comment>
<dbReference type="GO" id="GO:0000701">
    <property type="term" value="F:purine-specific mismatch base pair DNA N-glycosylase activity"/>
    <property type="evidence" value="ECO:0007669"/>
    <property type="project" value="UniProtKB-EC"/>
</dbReference>
<evidence type="ECO:0000259" key="15">
    <source>
        <dbReference type="PROSITE" id="PS51462"/>
    </source>
</evidence>
<sequence>MDIQQAIRNFVPQDACERENKAALLADLARYGEGLFLRTQEDAHLTASGFILDPEMRETLMVYHLIYQSFSWTGGHADGETDLLSVALREAKEETGVTEIWPLSGQILSIDRFWVPAHQKHGRAVKAHVHYSVAYGLIAPKNQTLTVKSDENSAVEWIAESMLEENCQEKKMLPVYRKIWARMQAINAERATLYARLPGALLPWYKEHARNLPWRQDREPYHVWVSEIMLQQTRVEAVKGYYARFLAVLPTVEALADVEEEKLLKLWEGLGYYSRARNLQKAAREIVTRYGGRFPDSYDGIRALPGVGDYTAGAIASICLELPIAAVDGNVIRVLSRILERFDPSGSPALKKRLAASLEAVYPIGNCGNFTQSLMELGATVCTPNGAPKCALCPAGSFCRAFQHGTVGLLPAKQPKKPRRTEQRTVFVYFCEGKLAVRRRKARGLLAGCWELPNCTGWLSEQEAAAAAGEDGVYPVSLDRALQKKHIFTHMEWEMVAYFFSCKAESDCFRWVTKAELQEEIALPTAFRMFLSDL</sequence>
<evidence type="ECO:0000256" key="13">
    <source>
        <dbReference type="ARBA" id="ARBA00023204"/>
    </source>
</evidence>
<evidence type="ECO:0000256" key="9">
    <source>
        <dbReference type="ARBA" id="ARBA00022763"/>
    </source>
</evidence>
<dbReference type="PANTHER" id="PTHR42944:SF1">
    <property type="entry name" value="ADENINE DNA GLYCOSYLASE"/>
    <property type="match status" value="1"/>
</dbReference>
<dbReference type="InterPro" id="IPR005760">
    <property type="entry name" value="A/G_AdeGlyc_MutY"/>
</dbReference>
<comment type="cofactor">
    <cofactor evidence="2">
        <name>[4Fe-4S] cluster</name>
        <dbReference type="ChEBI" id="CHEBI:49883"/>
    </cofactor>
</comment>
<dbReference type="Proteomes" id="UP000651482">
    <property type="component" value="Unassembled WGS sequence"/>
</dbReference>
<evidence type="ECO:0000256" key="2">
    <source>
        <dbReference type="ARBA" id="ARBA00001966"/>
    </source>
</evidence>
<organism evidence="16 17">
    <name type="scientific">Yeguia hominis</name>
    <dbReference type="NCBI Taxonomy" id="2763662"/>
    <lineage>
        <taxon>Bacteria</taxon>
        <taxon>Bacillati</taxon>
        <taxon>Bacillota</taxon>
        <taxon>Clostridia</taxon>
        <taxon>Eubacteriales</taxon>
        <taxon>Yeguiaceae</taxon>
        <taxon>Yeguia</taxon>
    </lineage>
</organism>
<evidence type="ECO:0000313" key="16">
    <source>
        <dbReference type="EMBL" id="MBC8533957.1"/>
    </source>
</evidence>
<name>A0A926HN89_9FIRM</name>
<dbReference type="RefSeq" id="WP_249319610.1">
    <property type="nucleotide sequence ID" value="NZ_JACRSN010000010.1"/>
</dbReference>
<dbReference type="InterPro" id="IPR023170">
    <property type="entry name" value="HhH_base_excis_C"/>
</dbReference>
<dbReference type="GO" id="GO:0032357">
    <property type="term" value="F:oxidized purine DNA binding"/>
    <property type="evidence" value="ECO:0007669"/>
    <property type="project" value="TreeGrafter"/>
</dbReference>
<dbReference type="InterPro" id="IPR011257">
    <property type="entry name" value="DNA_glycosylase"/>
</dbReference>
<dbReference type="Gene3D" id="1.10.340.30">
    <property type="entry name" value="Hypothetical protein, domain 2"/>
    <property type="match status" value="1"/>
</dbReference>
<dbReference type="Pfam" id="PF00293">
    <property type="entry name" value="NUDIX"/>
    <property type="match status" value="1"/>
</dbReference>
<protein>
    <recommendedName>
        <fullName evidence="6">Adenine DNA glycosylase</fullName>
        <ecNumber evidence="5">3.2.2.31</ecNumber>
    </recommendedName>
</protein>
<dbReference type="Pfam" id="PF14815">
    <property type="entry name" value="NUDIX_4"/>
    <property type="match status" value="1"/>
</dbReference>
<proteinExistence type="inferred from homology"/>
<keyword evidence="13" id="KW-0234">DNA repair</keyword>
<dbReference type="CDD" id="cd00056">
    <property type="entry name" value="ENDO3c"/>
    <property type="match status" value="1"/>
</dbReference>
<keyword evidence="8" id="KW-0479">Metal-binding</keyword>
<evidence type="ECO:0000256" key="4">
    <source>
        <dbReference type="ARBA" id="ARBA00008343"/>
    </source>
</evidence>
<dbReference type="AlphaFoldDB" id="A0A926HN89"/>
<comment type="function">
    <text evidence="3">Adenine glycosylase active on G-A mispairs. MutY also corrects error-prone DNA synthesis past GO lesions which are due to the oxidatively damaged form of guanine: 7,8-dihydro-8-oxoguanine (8-oxo-dGTP).</text>
</comment>
<dbReference type="PROSITE" id="PS51462">
    <property type="entry name" value="NUDIX"/>
    <property type="match status" value="1"/>
</dbReference>
<dbReference type="EC" id="3.2.2.31" evidence="5"/>
<dbReference type="GO" id="GO:0046872">
    <property type="term" value="F:metal ion binding"/>
    <property type="evidence" value="ECO:0007669"/>
    <property type="project" value="UniProtKB-KW"/>
</dbReference>
<comment type="catalytic activity">
    <reaction evidence="1">
        <text>Hydrolyzes free adenine bases from 7,8-dihydro-8-oxoguanine:adenine mismatched double-stranded DNA, leaving an apurinic site.</text>
        <dbReference type="EC" id="3.2.2.31"/>
    </reaction>
</comment>
<evidence type="ECO:0000256" key="11">
    <source>
        <dbReference type="ARBA" id="ARBA00023004"/>
    </source>
</evidence>
<accession>A0A926HN89</accession>
<evidence type="ECO:0000256" key="14">
    <source>
        <dbReference type="ARBA" id="ARBA00023295"/>
    </source>
</evidence>
<dbReference type="GO" id="GO:0006284">
    <property type="term" value="P:base-excision repair"/>
    <property type="evidence" value="ECO:0007669"/>
    <property type="project" value="InterPro"/>
</dbReference>
<dbReference type="SUPFAM" id="SSF55811">
    <property type="entry name" value="Nudix"/>
    <property type="match status" value="2"/>
</dbReference>
<dbReference type="GO" id="GO:0051539">
    <property type="term" value="F:4 iron, 4 sulfur cluster binding"/>
    <property type="evidence" value="ECO:0007669"/>
    <property type="project" value="UniProtKB-KW"/>
</dbReference>
<dbReference type="SUPFAM" id="SSF48150">
    <property type="entry name" value="DNA-glycosylase"/>
    <property type="match status" value="1"/>
</dbReference>
<reference evidence="16" key="1">
    <citation type="submission" date="2020-08" db="EMBL/GenBank/DDBJ databases">
        <title>Genome public.</title>
        <authorList>
            <person name="Liu C."/>
            <person name="Sun Q."/>
        </authorList>
    </citation>
    <scope>NUCLEOTIDE SEQUENCE</scope>
    <source>
        <strain evidence="16">NSJ-40</strain>
    </source>
</reference>
<gene>
    <name evidence="16" type="primary">mutY</name>
    <name evidence="16" type="ORF">IAG03_08065</name>
</gene>
<dbReference type="InterPro" id="IPR029119">
    <property type="entry name" value="MutY_C"/>
</dbReference>
<evidence type="ECO:0000256" key="8">
    <source>
        <dbReference type="ARBA" id="ARBA00022723"/>
    </source>
</evidence>